<evidence type="ECO:0000313" key="4">
    <source>
        <dbReference type="EMBL" id="MFC3712991.1"/>
    </source>
</evidence>
<keyword evidence="5" id="KW-1185">Reference proteome</keyword>
<evidence type="ECO:0000259" key="3">
    <source>
        <dbReference type="Pfam" id="PF07987"/>
    </source>
</evidence>
<dbReference type="EMBL" id="JBHRXV010000009">
    <property type="protein sequence ID" value="MFC3712991.1"/>
    <property type="molecule type" value="Genomic_DNA"/>
</dbReference>
<dbReference type="Proteomes" id="UP001595615">
    <property type="component" value="Unassembled WGS sequence"/>
</dbReference>
<dbReference type="RefSeq" id="WP_380860950.1">
    <property type="nucleotide sequence ID" value="NZ_JBHRXV010000009.1"/>
</dbReference>
<evidence type="ECO:0000256" key="2">
    <source>
        <dbReference type="SAM" id="SignalP"/>
    </source>
</evidence>
<keyword evidence="2" id="KW-0732">Signal</keyword>
<reference evidence="5" key="1">
    <citation type="journal article" date="2019" name="Int. J. Syst. Evol. Microbiol.">
        <title>The Global Catalogue of Microorganisms (GCM) 10K type strain sequencing project: providing services to taxonomists for standard genome sequencing and annotation.</title>
        <authorList>
            <consortium name="The Broad Institute Genomics Platform"/>
            <consortium name="The Broad Institute Genome Sequencing Center for Infectious Disease"/>
            <person name="Wu L."/>
            <person name="Ma J."/>
        </authorList>
    </citation>
    <scope>NUCLEOTIDE SEQUENCE [LARGE SCALE GENOMIC DNA]</scope>
    <source>
        <strain evidence="5">KCTC 42644</strain>
    </source>
</reference>
<evidence type="ECO:0000256" key="1">
    <source>
        <dbReference type="SAM" id="MobiDB-lite"/>
    </source>
</evidence>
<protein>
    <submittedName>
        <fullName evidence="4">YcnI family protein</fullName>
    </submittedName>
</protein>
<name>A0ABV7XAY8_9SPHN</name>
<feature type="region of interest" description="Disordered" evidence="1">
    <location>
        <begin position="149"/>
        <end position="168"/>
    </location>
</feature>
<gene>
    <name evidence="4" type="ORF">ACFOMD_10435</name>
</gene>
<comment type="caution">
    <text evidence="4">The sequence shown here is derived from an EMBL/GenBank/DDBJ whole genome shotgun (WGS) entry which is preliminary data.</text>
</comment>
<evidence type="ECO:0000313" key="5">
    <source>
        <dbReference type="Proteomes" id="UP001595615"/>
    </source>
</evidence>
<dbReference type="Pfam" id="PF07987">
    <property type="entry name" value="DUF1775"/>
    <property type="match status" value="1"/>
</dbReference>
<accession>A0ABV7XAY8</accession>
<dbReference type="InterPro" id="IPR038507">
    <property type="entry name" value="YcnI-like_sf"/>
</dbReference>
<dbReference type="Gene3D" id="2.60.40.2230">
    <property type="entry name" value="Uncharacterised protein YcnI-like PF07987, DUF1775"/>
    <property type="match status" value="1"/>
</dbReference>
<feature type="signal peptide" evidence="2">
    <location>
        <begin position="1"/>
        <end position="20"/>
    </location>
</feature>
<organism evidence="4 5">
    <name type="scientific">Sphingoaurantiacus capsulatus</name>
    <dbReference type="NCBI Taxonomy" id="1771310"/>
    <lineage>
        <taxon>Bacteria</taxon>
        <taxon>Pseudomonadati</taxon>
        <taxon>Pseudomonadota</taxon>
        <taxon>Alphaproteobacteria</taxon>
        <taxon>Sphingomonadales</taxon>
        <taxon>Sphingosinicellaceae</taxon>
        <taxon>Sphingoaurantiacus</taxon>
    </lineage>
</organism>
<proteinExistence type="predicted"/>
<sequence>MGKVHSLVVALTLASVPAAAHVVISPRYADMGRPAVLSFWVPEGCAGSPTTSLSISIPASITFAKPQPKAGWTIEFEHEPLAEPIPVEDIVQTERVSRIIFKGPAVPDSQFEQFTILMKLPPQAGPLRFPAVQTCVQGTRNWTEIPSAANAGTGLRHPAPTLTLTEPR</sequence>
<feature type="chain" id="PRO_5046595149" evidence="2">
    <location>
        <begin position="21"/>
        <end position="168"/>
    </location>
</feature>
<dbReference type="CDD" id="cd08545">
    <property type="entry name" value="YcnI_like"/>
    <property type="match status" value="1"/>
</dbReference>
<dbReference type="InterPro" id="IPR012533">
    <property type="entry name" value="YcnI-copper_dom"/>
</dbReference>
<feature type="domain" description="YncI copper-binding" evidence="3">
    <location>
        <begin position="21"/>
        <end position="164"/>
    </location>
</feature>